<keyword evidence="3" id="KW-1185">Reference proteome</keyword>
<evidence type="ECO:0000313" key="2">
    <source>
        <dbReference type="EMBL" id="MER5174035.1"/>
    </source>
</evidence>
<feature type="signal peptide" evidence="1">
    <location>
        <begin position="1"/>
        <end position="18"/>
    </location>
</feature>
<dbReference type="InterPro" id="IPR029058">
    <property type="entry name" value="AB_hydrolase_fold"/>
</dbReference>
<dbReference type="SUPFAM" id="SSF53474">
    <property type="entry name" value="alpha/beta-Hydrolases"/>
    <property type="match status" value="1"/>
</dbReference>
<protein>
    <recommendedName>
        <fullName evidence="4">Dienelactone hydrolase</fullName>
    </recommendedName>
</protein>
<name>A0ABV1SMR5_9RHOB</name>
<evidence type="ECO:0008006" key="4">
    <source>
        <dbReference type="Google" id="ProtNLM"/>
    </source>
</evidence>
<evidence type="ECO:0000256" key="1">
    <source>
        <dbReference type="SAM" id="SignalP"/>
    </source>
</evidence>
<gene>
    <name evidence="2" type="ORF">VSX56_20010</name>
</gene>
<dbReference type="Proteomes" id="UP001438953">
    <property type="component" value="Unassembled WGS sequence"/>
</dbReference>
<accession>A0ABV1SMR5</accession>
<feature type="chain" id="PRO_5047497529" description="Dienelactone hydrolase" evidence="1">
    <location>
        <begin position="19"/>
        <end position="323"/>
    </location>
</feature>
<keyword evidence="1" id="KW-0732">Signal</keyword>
<reference evidence="2 3" key="1">
    <citation type="submission" date="2024-06" db="EMBL/GenBank/DDBJ databases">
        <title>Thioclava kandeliae sp. nov. from a rhizosphere soil sample of Kandelia candel in a mangrove.</title>
        <authorList>
            <person name="Mu T."/>
        </authorList>
    </citation>
    <scope>NUCLEOTIDE SEQUENCE [LARGE SCALE GENOMIC DNA]</scope>
    <source>
        <strain evidence="2 3">CPCC 100088</strain>
    </source>
</reference>
<comment type="caution">
    <text evidence="2">The sequence shown here is derived from an EMBL/GenBank/DDBJ whole genome shotgun (WGS) entry which is preliminary data.</text>
</comment>
<proteinExistence type="predicted"/>
<organism evidence="2 3">
    <name type="scientific">Thioclava kandeliae</name>
    <dbReference type="NCBI Taxonomy" id="3070818"/>
    <lineage>
        <taxon>Bacteria</taxon>
        <taxon>Pseudomonadati</taxon>
        <taxon>Pseudomonadota</taxon>
        <taxon>Alphaproteobacteria</taxon>
        <taxon>Rhodobacterales</taxon>
        <taxon>Paracoccaceae</taxon>
        <taxon>Thioclava</taxon>
    </lineage>
</organism>
<sequence length="323" mass="33563">MKFGLSLILILVAGPSLSQTVPGLAHLLDTSEDARPLSVSIWYPSEAKASTSVGGNPVFEGVAAAPNAEFTHSALPLVIVSHGGLRSATDSGAWLSSSIARAGFVVAEVDAPHPDNAAAALNEIWQRPRDIRRVIDLVLADTTWGPRVNETMVSVAGFALGATAALSVGGAELDVASYLRSCAPDRKQHGPDCGWFAAQRVNMSATNPDGLAGMARDPRVTSVIAINPEYPEDLGSVPADIRKLSISLGKPESTSADGQQTPPFVVPQASIFDAFAVCTLAGPEILMEEEGDASICGVSSDARRAIHQDVSDAVISFLNGGAK</sequence>
<evidence type="ECO:0000313" key="3">
    <source>
        <dbReference type="Proteomes" id="UP001438953"/>
    </source>
</evidence>
<dbReference type="EMBL" id="JAYWLC010000046">
    <property type="protein sequence ID" value="MER5174035.1"/>
    <property type="molecule type" value="Genomic_DNA"/>
</dbReference>
<dbReference type="RefSeq" id="WP_350939314.1">
    <property type="nucleotide sequence ID" value="NZ_JAYWLC010000046.1"/>
</dbReference>
<dbReference type="Gene3D" id="3.40.50.1820">
    <property type="entry name" value="alpha/beta hydrolase"/>
    <property type="match status" value="1"/>
</dbReference>